<evidence type="ECO:0000313" key="2">
    <source>
        <dbReference type="Proteomes" id="UP000823597"/>
    </source>
</evidence>
<dbReference type="Proteomes" id="UP000823597">
    <property type="component" value="Unassembled WGS sequence"/>
</dbReference>
<accession>A0A9D9N8Z3</accession>
<comment type="caution">
    <text evidence="1">The sequence shown here is derived from an EMBL/GenBank/DDBJ whole genome shotgun (WGS) entry which is preliminary data.</text>
</comment>
<name>A0A9D9N8Z3_9BACT</name>
<sequence>MLSVVACSKTLEGGNSFPFSVCGSVSLRKALLYIDRHPQDISPKKAVWNYYIKTRDYDRLIESAGDYCRDCEERSDLNGMIYALAYVVQSYTFLDRYDSAFVKIEALERLYDSSG</sequence>
<reference evidence="1" key="2">
    <citation type="journal article" date="2021" name="PeerJ">
        <title>Extensive microbial diversity within the chicken gut microbiome revealed by metagenomics and culture.</title>
        <authorList>
            <person name="Gilroy R."/>
            <person name="Ravi A."/>
            <person name="Getino M."/>
            <person name="Pursley I."/>
            <person name="Horton D.L."/>
            <person name="Alikhan N.F."/>
            <person name="Baker D."/>
            <person name="Gharbi K."/>
            <person name="Hall N."/>
            <person name="Watson M."/>
            <person name="Adriaenssens E.M."/>
            <person name="Foster-Nyarko E."/>
            <person name="Jarju S."/>
            <person name="Secka A."/>
            <person name="Antonio M."/>
            <person name="Oren A."/>
            <person name="Chaudhuri R.R."/>
            <person name="La Ragione R."/>
            <person name="Hildebrand F."/>
            <person name="Pallen M.J."/>
        </authorList>
    </citation>
    <scope>NUCLEOTIDE SEQUENCE</scope>
    <source>
        <strain evidence="1">10037</strain>
    </source>
</reference>
<gene>
    <name evidence="1" type="ORF">IAB93_00610</name>
</gene>
<dbReference type="EMBL" id="JADIME010000008">
    <property type="protein sequence ID" value="MBO8464480.1"/>
    <property type="molecule type" value="Genomic_DNA"/>
</dbReference>
<organism evidence="1 2">
    <name type="scientific">Candidatus Merdivivens pullistercoris</name>
    <dbReference type="NCBI Taxonomy" id="2840873"/>
    <lineage>
        <taxon>Bacteria</taxon>
        <taxon>Pseudomonadati</taxon>
        <taxon>Bacteroidota</taxon>
        <taxon>Bacteroidia</taxon>
        <taxon>Bacteroidales</taxon>
        <taxon>Muribaculaceae</taxon>
        <taxon>Muribaculaceae incertae sedis</taxon>
        <taxon>Candidatus Merdivivens</taxon>
    </lineage>
</organism>
<protein>
    <submittedName>
        <fullName evidence="1">Uncharacterized protein</fullName>
    </submittedName>
</protein>
<proteinExistence type="predicted"/>
<dbReference type="AlphaFoldDB" id="A0A9D9N8Z3"/>
<reference evidence="1" key="1">
    <citation type="submission" date="2020-10" db="EMBL/GenBank/DDBJ databases">
        <authorList>
            <person name="Gilroy R."/>
        </authorList>
    </citation>
    <scope>NUCLEOTIDE SEQUENCE</scope>
    <source>
        <strain evidence="1">10037</strain>
    </source>
</reference>
<evidence type="ECO:0000313" key="1">
    <source>
        <dbReference type="EMBL" id="MBO8464480.1"/>
    </source>
</evidence>